<dbReference type="InterPro" id="IPR036812">
    <property type="entry name" value="NAD(P)_OxRdtase_dom_sf"/>
</dbReference>
<protein>
    <submittedName>
        <fullName evidence="8">Aldo-keto reductase</fullName>
    </submittedName>
</protein>
<dbReference type="RefSeq" id="XP_004996908.1">
    <property type="nucleotide sequence ID" value="XM_004996851.1"/>
</dbReference>
<sequence length="234" mass="26849">MSTRMTAAPPPLAFGTFKLRGDELRQALHTALAVGYRHIDTATCYRNEEVVGEVLQDEIGSGRLTREDVFITSKLAPKEQGYEQARAAVLGSLERLQLEYIDLYLIHWPGVAGLRREDPGNQEPRRHSWRALEELQGEGKVRHIGVSNYTVRHLQELLQRCHVPPFLNQVECHPLCQQRELRDYCHQHNILLECDPARIKANFQVPPTLTEDELEQLDALDQNHHLCWDPTLVP</sequence>
<proteinExistence type="inferred from homology"/>
<dbReference type="Gene3D" id="3.20.20.100">
    <property type="entry name" value="NADP-dependent oxidoreductase domain"/>
    <property type="match status" value="1"/>
</dbReference>
<dbReference type="PIRSF" id="PIRSF000097">
    <property type="entry name" value="AKR"/>
    <property type="match status" value="1"/>
</dbReference>
<dbReference type="InParanoid" id="F2U252"/>
<dbReference type="SUPFAM" id="SSF51430">
    <property type="entry name" value="NAD(P)-linked oxidoreductase"/>
    <property type="match status" value="1"/>
</dbReference>
<accession>F2U252</accession>
<dbReference type="GeneID" id="16077500"/>
<dbReference type="PANTHER" id="PTHR43827:SF3">
    <property type="entry name" value="NADP-DEPENDENT OXIDOREDUCTASE DOMAIN-CONTAINING PROTEIN"/>
    <property type="match status" value="1"/>
</dbReference>
<keyword evidence="2" id="KW-0521">NADP</keyword>
<dbReference type="PROSITE" id="PS00798">
    <property type="entry name" value="ALDOKETO_REDUCTASE_1"/>
    <property type="match status" value="1"/>
</dbReference>
<dbReference type="Proteomes" id="UP000007799">
    <property type="component" value="Unassembled WGS sequence"/>
</dbReference>
<dbReference type="AlphaFoldDB" id="F2U252"/>
<dbReference type="PRINTS" id="PR00069">
    <property type="entry name" value="ALDKETRDTASE"/>
</dbReference>
<evidence type="ECO:0000256" key="4">
    <source>
        <dbReference type="PIRSR" id="PIRSR000097-1"/>
    </source>
</evidence>
<dbReference type="eggNOG" id="KOG1577">
    <property type="taxonomic scope" value="Eukaryota"/>
</dbReference>
<dbReference type="KEGG" id="sre:PTSG_11878"/>
<dbReference type="InterPro" id="IPR018170">
    <property type="entry name" value="Aldo/ket_reductase_CS"/>
</dbReference>
<dbReference type="STRING" id="946362.F2U252"/>
<evidence type="ECO:0000259" key="7">
    <source>
        <dbReference type="Pfam" id="PF00248"/>
    </source>
</evidence>
<dbReference type="OMA" id="CASDYKN"/>
<evidence type="ECO:0000256" key="2">
    <source>
        <dbReference type="ARBA" id="ARBA00022857"/>
    </source>
</evidence>
<feature type="binding site" evidence="5">
    <location>
        <position position="107"/>
    </location>
    <ligand>
        <name>substrate</name>
    </ligand>
</feature>
<evidence type="ECO:0000256" key="5">
    <source>
        <dbReference type="PIRSR" id="PIRSR000097-2"/>
    </source>
</evidence>
<feature type="active site" description="Proton donor" evidence="4">
    <location>
        <position position="45"/>
    </location>
</feature>
<feature type="domain" description="NADP-dependent oxidoreductase" evidence="7">
    <location>
        <begin position="12"/>
        <end position="190"/>
    </location>
</feature>
<keyword evidence="3" id="KW-0560">Oxidoreductase</keyword>
<dbReference type="InterPro" id="IPR023210">
    <property type="entry name" value="NADP_OxRdtase_dom"/>
</dbReference>
<dbReference type="OrthoDB" id="416253at2759"/>
<dbReference type="PROSITE" id="PS00062">
    <property type="entry name" value="ALDOKETO_REDUCTASE_2"/>
    <property type="match status" value="1"/>
</dbReference>
<comment type="similarity">
    <text evidence="1">Belongs to the aldo/keto reductase family.</text>
</comment>
<feature type="site" description="Lowers pKa of active site Tyr" evidence="6">
    <location>
        <position position="74"/>
    </location>
</feature>
<dbReference type="EMBL" id="GL832959">
    <property type="protein sequence ID" value="EGD81704.1"/>
    <property type="molecule type" value="Genomic_DNA"/>
</dbReference>
<organism evidence="8 9">
    <name type="scientific">Salpingoeca rosetta (strain ATCC 50818 / BSB-021)</name>
    <dbReference type="NCBI Taxonomy" id="946362"/>
    <lineage>
        <taxon>Eukaryota</taxon>
        <taxon>Choanoflagellata</taxon>
        <taxon>Craspedida</taxon>
        <taxon>Salpingoecidae</taxon>
        <taxon>Salpingoeca</taxon>
    </lineage>
</organism>
<dbReference type="PANTHER" id="PTHR43827">
    <property type="entry name" value="2,5-DIKETO-D-GLUCONIC ACID REDUCTASE"/>
    <property type="match status" value="1"/>
</dbReference>
<gene>
    <name evidence="8" type="ORF">PTSG_11878</name>
</gene>
<evidence type="ECO:0000256" key="1">
    <source>
        <dbReference type="ARBA" id="ARBA00007905"/>
    </source>
</evidence>
<name>F2U252_SALR5</name>
<evidence type="ECO:0000256" key="3">
    <source>
        <dbReference type="ARBA" id="ARBA00023002"/>
    </source>
</evidence>
<dbReference type="Pfam" id="PF00248">
    <property type="entry name" value="Aldo_ket_red"/>
    <property type="match status" value="1"/>
</dbReference>
<keyword evidence="9" id="KW-1185">Reference proteome</keyword>
<dbReference type="InterPro" id="IPR020471">
    <property type="entry name" value="AKR"/>
</dbReference>
<dbReference type="GO" id="GO:0016616">
    <property type="term" value="F:oxidoreductase activity, acting on the CH-OH group of donors, NAD or NADP as acceptor"/>
    <property type="evidence" value="ECO:0007669"/>
    <property type="project" value="UniProtKB-ARBA"/>
</dbReference>
<evidence type="ECO:0000256" key="6">
    <source>
        <dbReference type="PIRSR" id="PIRSR000097-3"/>
    </source>
</evidence>
<reference evidence="8" key="1">
    <citation type="submission" date="2009-08" db="EMBL/GenBank/DDBJ databases">
        <title>Annotation of Salpingoeca rosetta.</title>
        <authorList>
            <consortium name="The Broad Institute Genome Sequencing Platform"/>
            <person name="Russ C."/>
            <person name="Cuomo C."/>
            <person name="Burger G."/>
            <person name="Gray M.W."/>
            <person name="Holland P.W.H."/>
            <person name="King N."/>
            <person name="Lang F.B.F."/>
            <person name="Roger A.J."/>
            <person name="Ruiz-Trillo I."/>
            <person name="Young S.K."/>
            <person name="Zeng Q."/>
            <person name="Gargeya S."/>
            <person name="Alvarado L."/>
            <person name="Berlin A."/>
            <person name="Chapman S.B."/>
            <person name="Chen Z."/>
            <person name="Freedman E."/>
            <person name="Gellesch M."/>
            <person name="Goldberg J."/>
            <person name="Griggs A."/>
            <person name="Gujja S."/>
            <person name="Heilman E."/>
            <person name="Heiman D."/>
            <person name="Howarth C."/>
            <person name="Mehta T."/>
            <person name="Neiman D."/>
            <person name="Pearson M."/>
            <person name="Roberts A."/>
            <person name="Saif S."/>
            <person name="Shea T."/>
            <person name="Shenoy N."/>
            <person name="Sisk P."/>
            <person name="Stolte C."/>
            <person name="Sykes S."/>
            <person name="White J."/>
            <person name="Yandava C."/>
            <person name="Haas B."/>
            <person name="Nusbaum C."/>
            <person name="Birren B."/>
        </authorList>
    </citation>
    <scope>NUCLEOTIDE SEQUENCE</scope>
    <source>
        <strain evidence="8">ATCC 50818</strain>
    </source>
</reference>
<evidence type="ECO:0000313" key="8">
    <source>
        <dbReference type="EMBL" id="EGD81704.1"/>
    </source>
</evidence>
<evidence type="ECO:0000313" key="9">
    <source>
        <dbReference type="Proteomes" id="UP000007799"/>
    </source>
</evidence>